<feature type="transmembrane region" description="Helical" evidence="6">
    <location>
        <begin position="303"/>
        <end position="325"/>
    </location>
</feature>
<gene>
    <name evidence="8" type="ORF">HW450_07500</name>
</gene>
<accession>A0A7G5FC86</accession>
<feature type="transmembrane region" description="Helical" evidence="6">
    <location>
        <begin position="164"/>
        <end position="186"/>
    </location>
</feature>
<evidence type="ECO:0000256" key="4">
    <source>
        <dbReference type="ARBA" id="ARBA00022989"/>
    </source>
</evidence>
<feature type="transmembrane region" description="Helical" evidence="6">
    <location>
        <begin position="12"/>
        <end position="38"/>
    </location>
</feature>
<feature type="transmembrane region" description="Helical" evidence="6">
    <location>
        <begin position="198"/>
        <end position="218"/>
    </location>
</feature>
<dbReference type="InterPro" id="IPR020846">
    <property type="entry name" value="MFS_dom"/>
</dbReference>
<dbReference type="PANTHER" id="PTHR42718">
    <property type="entry name" value="MAJOR FACILITATOR SUPERFAMILY MULTIDRUG TRANSPORTER MFSC"/>
    <property type="match status" value="1"/>
</dbReference>
<dbReference type="Gene3D" id="1.20.1720.10">
    <property type="entry name" value="Multidrug resistance protein D"/>
    <property type="match status" value="1"/>
</dbReference>
<evidence type="ECO:0000256" key="1">
    <source>
        <dbReference type="ARBA" id="ARBA00004651"/>
    </source>
</evidence>
<protein>
    <submittedName>
        <fullName evidence="8">MFS transporter</fullName>
    </submittedName>
</protein>
<keyword evidence="3 6" id="KW-0812">Transmembrane</keyword>
<feature type="domain" description="Major facilitator superfamily (MFS) profile" evidence="7">
    <location>
        <begin position="12"/>
        <end position="517"/>
    </location>
</feature>
<evidence type="ECO:0000256" key="6">
    <source>
        <dbReference type="SAM" id="Phobius"/>
    </source>
</evidence>
<dbReference type="SUPFAM" id="SSF103473">
    <property type="entry name" value="MFS general substrate transporter"/>
    <property type="match status" value="1"/>
</dbReference>
<dbReference type="AlphaFoldDB" id="A0A7G5FC86"/>
<keyword evidence="2" id="KW-0813">Transport</keyword>
<evidence type="ECO:0000256" key="3">
    <source>
        <dbReference type="ARBA" id="ARBA00022692"/>
    </source>
</evidence>
<evidence type="ECO:0000256" key="2">
    <source>
        <dbReference type="ARBA" id="ARBA00022448"/>
    </source>
</evidence>
<feature type="transmembrane region" description="Helical" evidence="6">
    <location>
        <begin position="135"/>
        <end position="158"/>
    </location>
</feature>
<dbReference type="PANTHER" id="PTHR42718:SF9">
    <property type="entry name" value="MAJOR FACILITATOR SUPERFAMILY MULTIDRUG TRANSPORTER MFSC"/>
    <property type="match status" value="1"/>
</dbReference>
<dbReference type="CDD" id="cd17321">
    <property type="entry name" value="MFS_MMR_MDR_like"/>
    <property type="match status" value="1"/>
</dbReference>
<feature type="transmembrane region" description="Helical" evidence="6">
    <location>
        <begin position="50"/>
        <end position="69"/>
    </location>
</feature>
<reference evidence="8 9" key="1">
    <citation type="submission" date="2020-07" db="EMBL/GenBank/DDBJ databases">
        <title>non toxigenic Corynebacterium sp. nov from a clinical source.</title>
        <authorList>
            <person name="Bernier A.-M."/>
            <person name="Bernard K."/>
        </authorList>
    </citation>
    <scope>NUCLEOTIDE SEQUENCE [LARGE SCALE GENOMIC DNA]</scope>
    <source>
        <strain evidence="9">NML 93-0612</strain>
    </source>
</reference>
<dbReference type="EMBL" id="CP059833">
    <property type="protein sequence ID" value="QMV84227.1"/>
    <property type="molecule type" value="Genomic_DNA"/>
</dbReference>
<evidence type="ECO:0000256" key="5">
    <source>
        <dbReference type="ARBA" id="ARBA00023136"/>
    </source>
</evidence>
<dbReference type="GO" id="GO:0022857">
    <property type="term" value="F:transmembrane transporter activity"/>
    <property type="evidence" value="ECO:0007669"/>
    <property type="project" value="InterPro"/>
</dbReference>
<dbReference type="Pfam" id="PF07690">
    <property type="entry name" value="MFS_1"/>
    <property type="match status" value="1"/>
</dbReference>
<keyword evidence="4 6" id="KW-1133">Transmembrane helix</keyword>
<evidence type="ECO:0000259" key="7">
    <source>
        <dbReference type="PROSITE" id="PS50850"/>
    </source>
</evidence>
<feature type="transmembrane region" description="Helical" evidence="6">
    <location>
        <begin position="337"/>
        <end position="366"/>
    </location>
</feature>
<dbReference type="PROSITE" id="PS50850">
    <property type="entry name" value="MFS"/>
    <property type="match status" value="1"/>
</dbReference>
<feature type="transmembrane region" description="Helical" evidence="6">
    <location>
        <begin position="493"/>
        <end position="513"/>
    </location>
</feature>
<keyword evidence="9" id="KW-1185">Reference proteome</keyword>
<feature type="transmembrane region" description="Helical" evidence="6">
    <location>
        <begin position="110"/>
        <end position="128"/>
    </location>
</feature>
<name>A0A7G5FC86_9CORY</name>
<dbReference type="InterPro" id="IPR011701">
    <property type="entry name" value="MFS"/>
</dbReference>
<dbReference type="RefSeq" id="WP_182385036.1">
    <property type="nucleotide sequence ID" value="NZ_CP059833.1"/>
</dbReference>
<organism evidence="8 9">
    <name type="scientific">Corynebacterium hindlerae</name>
    <dbReference type="NCBI Taxonomy" id="699041"/>
    <lineage>
        <taxon>Bacteria</taxon>
        <taxon>Bacillati</taxon>
        <taxon>Actinomycetota</taxon>
        <taxon>Actinomycetes</taxon>
        <taxon>Mycobacteriales</taxon>
        <taxon>Corynebacteriaceae</taxon>
        <taxon>Corynebacterium</taxon>
    </lineage>
</organism>
<evidence type="ECO:0000313" key="8">
    <source>
        <dbReference type="EMBL" id="QMV84227.1"/>
    </source>
</evidence>
<proteinExistence type="predicted"/>
<evidence type="ECO:0000313" key="9">
    <source>
        <dbReference type="Proteomes" id="UP000515570"/>
    </source>
</evidence>
<comment type="subcellular location">
    <subcellularLocation>
        <location evidence="1">Cell membrane</location>
        <topology evidence="1">Multi-pass membrane protein</topology>
    </subcellularLocation>
</comment>
<dbReference type="GO" id="GO:0005886">
    <property type="term" value="C:plasma membrane"/>
    <property type="evidence" value="ECO:0007669"/>
    <property type="project" value="UniProtKB-SubCell"/>
</dbReference>
<sequence length="523" mass="53759">MPTTAHENRWKVFAILIFGVSLIVLDSTIVSVSLPAIITSLDLNLTEAQWVSSLYSVVFAALLLLMGTLGDKFGRTKIFAAGLFVFALASGVAAASTSAGLLIFARGLQGVGGAMILPSTLATINATFQDKERATAFGIWGAIMASMAAVGSLLGGWLTQSFSWHWIFLINIPIVLALLIAGFRLFRGFDDRGEVPGFDIPGTVLSALSLGFLVYGLIEATSLGWWTPKSDLNILGISPTPVAILLGLVFAGAFIALENARRRGSRPVLLNLSLFRIGTFSNGNITAMTVALGEFSALFVLPLYLISVLGLGTIHAGWVLATMALGSFLSGAAARHVAAAFGPALTVIIGLVLEIGGILAAGLIIGPDSSPWIIAVVLAVYGTGVGLASAQLASVVLADVPVASSGMGSATQSTSRQLGSALGVAVAGTVLATSLTSRLPSLLTGVGLPDQMAEGLTSATSDSAGAAIPSLTEKFDPAVGEVLRQAFADATSMVMYFSAGVLTIGLLFALGLLRAGKNQQPAH</sequence>
<dbReference type="Gene3D" id="1.20.1250.20">
    <property type="entry name" value="MFS general substrate transporter like domains"/>
    <property type="match status" value="1"/>
</dbReference>
<feature type="transmembrane region" description="Helical" evidence="6">
    <location>
        <begin position="81"/>
        <end position="104"/>
    </location>
</feature>
<feature type="transmembrane region" description="Helical" evidence="6">
    <location>
        <begin position="372"/>
        <end position="397"/>
    </location>
</feature>
<keyword evidence="5 6" id="KW-0472">Membrane</keyword>
<feature type="transmembrane region" description="Helical" evidence="6">
    <location>
        <begin position="238"/>
        <end position="257"/>
    </location>
</feature>
<dbReference type="InterPro" id="IPR036259">
    <property type="entry name" value="MFS_trans_sf"/>
</dbReference>
<dbReference type="Proteomes" id="UP000515570">
    <property type="component" value="Chromosome"/>
</dbReference>